<feature type="region of interest" description="Disordered" evidence="1">
    <location>
        <begin position="188"/>
        <end position="230"/>
    </location>
</feature>
<organism evidence="3 4">
    <name type="scientific">Scleropages formosus</name>
    <name type="common">Asian bonytongue</name>
    <name type="synonym">Osteoglossum formosum</name>
    <dbReference type="NCBI Taxonomy" id="113540"/>
    <lineage>
        <taxon>Eukaryota</taxon>
        <taxon>Metazoa</taxon>
        <taxon>Chordata</taxon>
        <taxon>Craniata</taxon>
        <taxon>Vertebrata</taxon>
        <taxon>Euteleostomi</taxon>
        <taxon>Actinopterygii</taxon>
        <taxon>Neopterygii</taxon>
        <taxon>Teleostei</taxon>
        <taxon>Osteoglossocephala</taxon>
        <taxon>Osteoglossomorpha</taxon>
        <taxon>Osteoglossiformes</taxon>
        <taxon>Osteoglossidae</taxon>
        <taxon>Scleropages</taxon>
    </lineage>
</organism>
<dbReference type="PROSITE" id="PS50020">
    <property type="entry name" value="WW_DOMAIN_2"/>
    <property type="match status" value="1"/>
</dbReference>
<name>A0A0P7UDY0_SCLFO</name>
<dbReference type="PROSITE" id="PS01159">
    <property type="entry name" value="WW_DOMAIN_1"/>
    <property type="match status" value="1"/>
</dbReference>
<sequence length="283" mass="31515">DYYYHPGTGRSTWEPPFSCPADQELPPEPLSSPSPSPSPLLSPTDSDWEQLLDESSGRHYFYNHVSGETTWEPPEQFCIPSRMDAQDTRRLRDDGAPPLPEEDYPADSQDEPGALVSFPRQQNYSHVKRVTIPRASLDSSAPGGWTRSMDMDGTWVFTNDVTHEQVRRTIGAIGARLVHETLLLTTPDTVPVPSGKPRVGNGLNQEGVSVPRSWRHTMGPTQLSSSHDDLVSGRMGSLYSTRHLHLTKGDCMGLSWPRGTESAQRRLEGLGKLETLCRTYLTF</sequence>
<dbReference type="EMBL" id="JARO02012902">
    <property type="protein sequence ID" value="KPP58976.1"/>
    <property type="molecule type" value="Genomic_DNA"/>
</dbReference>
<protein>
    <recommendedName>
        <fullName evidence="2">WW domain-containing protein</fullName>
    </recommendedName>
</protein>
<reference evidence="3 4" key="1">
    <citation type="submission" date="2015-08" db="EMBL/GenBank/DDBJ databases">
        <title>The genome of the Asian arowana (Scleropages formosus).</title>
        <authorList>
            <person name="Tan M.H."/>
            <person name="Gan H.M."/>
            <person name="Croft L.J."/>
            <person name="Austin C.M."/>
        </authorList>
    </citation>
    <scope>NUCLEOTIDE SEQUENCE [LARGE SCALE GENOMIC DNA]</scope>
    <source>
        <strain evidence="3">Aro1</strain>
    </source>
</reference>
<accession>A0A0P7UDY0</accession>
<dbReference type="Gene3D" id="2.20.70.10">
    <property type="match status" value="1"/>
</dbReference>
<proteinExistence type="predicted"/>
<feature type="compositionally biased region" description="Pro residues" evidence="1">
    <location>
        <begin position="26"/>
        <end position="40"/>
    </location>
</feature>
<feature type="non-terminal residue" evidence="3">
    <location>
        <position position="1"/>
    </location>
</feature>
<dbReference type="CDD" id="cd00201">
    <property type="entry name" value="WW"/>
    <property type="match status" value="1"/>
</dbReference>
<feature type="region of interest" description="Disordered" evidence="1">
    <location>
        <begin position="1"/>
        <end position="52"/>
    </location>
</feature>
<gene>
    <name evidence="3" type="ORF">Z043_123153</name>
</gene>
<dbReference type="SMART" id="SM00456">
    <property type="entry name" value="WW"/>
    <property type="match status" value="1"/>
</dbReference>
<evidence type="ECO:0000259" key="2">
    <source>
        <dbReference type="PROSITE" id="PS50020"/>
    </source>
</evidence>
<evidence type="ECO:0000256" key="1">
    <source>
        <dbReference type="SAM" id="MobiDB-lite"/>
    </source>
</evidence>
<comment type="caution">
    <text evidence="3">The sequence shown here is derived from an EMBL/GenBank/DDBJ whole genome shotgun (WGS) entry which is preliminary data.</text>
</comment>
<dbReference type="SUPFAM" id="SSF51045">
    <property type="entry name" value="WW domain"/>
    <property type="match status" value="1"/>
</dbReference>
<feature type="domain" description="WW" evidence="2">
    <location>
        <begin position="42"/>
        <end position="76"/>
    </location>
</feature>
<feature type="region of interest" description="Disordered" evidence="1">
    <location>
        <begin position="82"/>
        <end position="109"/>
    </location>
</feature>
<evidence type="ECO:0000313" key="3">
    <source>
        <dbReference type="EMBL" id="KPP58976.1"/>
    </source>
</evidence>
<dbReference type="InterPro" id="IPR001202">
    <property type="entry name" value="WW_dom"/>
</dbReference>
<evidence type="ECO:0000313" key="4">
    <source>
        <dbReference type="Proteomes" id="UP000034805"/>
    </source>
</evidence>
<dbReference type="Pfam" id="PF00397">
    <property type="entry name" value="WW"/>
    <property type="match status" value="1"/>
</dbReference>
<feature type="compositionally biased region" description="Acidic residues" evidence="1">
    <location>
        <begin position="100"/>
        <end position="109"/>
    </location>
</feature>
<dbReference type="Proteomes" id="UP000034805">
    <property type="component" value="Unassembled WGS sequence"/>
</dbReference>
<dbReference type="PANTHER" id="PTHR47852:SF2">
    <property type="entry name" value="WW DOMAIN-CONTAINING PROTEIN"/>
    <property type="match status" value="1"/>
</dbReference>
<feature type="compositionally biased region" description="Basic and acidic residues" evidence="1">
    <location>
        <begin position="84"/>
        <end position="95"/>
    </location>
</feature>
<dbReference type="PANTHER" id="PTHR47852">
    <property type="entry name" value="OS06G0298400 PROTEIN"/>
    <property type="match status" value="1"/>
</dbReference>
<dbReference type="InterPro" id="IPR036020">
    <property type="entry name" value="WW_dom_sf"/>
</dbReference>
<dbReference type="AlphaFoldDB" id="A0A0P7UDY0"/>